<dbReference type="InterPro" id="IPR011010">
    <property type="entry name" value="DNA_brk_join_enz"/>
</dbReference>
<dbReference type="GeneID" id="96741014"/>
<keyword evidence="4" id="KW-0233">DNA recombination</keyword>
<evidence type="ECO:0000256" key="4">
    <source>
        <dbReference type="ARBA" id="ARBA00023172"/>
    </source>
</evidence>
<evidence type="ECO:0000313" key="8">
    <source>
        <dbReference type="EMBL" id="ART78726.1"/>
    </source>
</evidence>
<dbReference type="PROSITE" id="PS51900">
    <property type="entry name" value="CB"/>
    <property type="match status" value="1"/>
</dbReference>
<dbReference type="CDD" id="cd00397">
    <property type="entry name" value="DNA_BRE_C"/>
    <property type="match status" value="1"/>
</dbReference>
<dbReference type="InterPro" id="IPR050090">
    <property type="entry name" value="Tyrosine_recombinase_XerCD"/>
</dbReference>
<keyword evidence="3 5" id="KW-0238">DNA-binding</keyword>
<organism evidence="8 9">
    <name type="scientific">Sutcliffiella horikoshii</name>
    <dbReference type="NCBI Taxonomy" id="79883"/>
    <lineage>
        <taxon>Bacteria</taxon>
        <taxon>Bacillati</taxon>
        <taxon>Bacillota</taxon>
        <taxon>Bacilli</taxon>
        <taxon>Bacillales</taxon>
        <taxon>Bacillaceae</taxon>
        <taxon>Sutcliffiella</taxon>
    </lineage>
</organism>
<gene>
    <name evidence="8" type="ORF">B4U37_21685</name>
</gene>
<dbReference type="Gene3D" id="1.10.150.130">
    <property type="match status" value="1"/>
</dbReference>
<dbReference type="PANTHER" id="PTHR30349">
    <property type="entry name" value="PHAGE INTEGRASE-RELATED"/>
    <property type="match status" value="1"/>
</dbReference>
<dbReference type="Pfam" id="PF13495">
    <property type="entry name" value="Phage_int_SAM_4"/>
    <property type="match status" value="1"/>
</dbReference>
<feature type="domain" description="Core-binding (CB)" evidence="7">
    <location>
        <begin position="30"/>
        <end position="114"/>
    </location>
</feature>
<accession>A0ABM6KQY6</accession>
<dbReference type="SUPFAM" id="SSF56349">
    <property type="entry name" value="DNA breaking-rejoining enzymes"/>
    <property type="match status" value="1"/>
</dbReference>
<reference evidence="8 9" key="1">
    <citation type="submission" date="2017-04" db="EMBL/GenBank/DDBJ databases">
        <title>Complete Genome Sequence of the Bacillus horikoshii 20a strain from Cuatro Cienegas, Coahuila, Mexico.</title>
        <authorList>
            <person name="Zarza E."/>
            <person name="Alcaraz L.D."/>
            <person name="Aguilar-Salinas B."/>
            <person name="Islas A."/>
            <person name="Olmedo-Alvarez G."/>
        </authorList>
    </citation>
    <scope>NUCLEOTIDE SEQUENCE [LARGE SCALE GENOMIC DNA]</scope>
    <source>
        <strain evidence="8 9">20a</strain>
        <plasmid evidence="8 9">unnamed1</plasmid>
    </source>
</reference>
<dbReference type="PANTHER" id="PTHR30349:SF64">
    <property type="entry name" value="PROPHAGE INTEGRASE INTD-RELATED"/>
    <property type="match status" value="1"/>
</dbReference>
<evidence type="ECO:0000256" key="3">
    <source>
        <dbReference type="ARBA" id="ARBA00023125"/>
    </source>
</evidence>
<dbReference type="Gene3D" id="1.10.443.10">
    <property type="entry name" value="Intergrase catalytic core"/>
    <property type="match status" value="1"/>
</dbReference>
<dbReference type="PROSITE" id="PS51898">
    <property type="entry name" value="TYR_RECOMBINASE"/>
    <property type="match status" value="1"/>
</dbReference>
<evidence type="ECO:0000256" key="5">
    <source>
        <dbReference type="PROSITE-ProRule" id="PRU01248"/>
    </source>
</evidence>
<evidence type="ECO:0000256" key="2">
    <source>
        <dbReference type="ARBA" id="ARBA00022908"/>
    </source>
</evidence>
<proteinExistence type="inferred from homology"/>
<dbReference type="InterPro" id="IPR004107">
    <property type="entry name" value="Integrase_SAM-like_N"/>
</dbReference>
<dbReference type="InterPro" id="IPR044068">
    <property type="entry name" value="CB"/>
</dbReference>
<sequence>MAKRGWIKPSVKLKEFAEQNSEISNKGVYRNLMEQLNKVAKHSKGISITSQRQYYNHMDQFCRFVADNYNLKSLGNLQDKHVVAYVIERQNEGKSAAAVKQDLAAIRYFHNQIPKTRYHLSDNKELTQRNADFSLERRRFGGISRRCTNSEYKGLVKLAHSLGRKEIATVIQLARHQGLRIHEAIRMDRATAEKALRDEILVIKGKGGLVRKIPLRKEARGLLKATIELVPRGHKLFVTPTEKAHTVIQRVQDFIRIHREKIYDSANDRPPGVEVTFHSFRHAFAKEQYEYFIAQGLSEKQARYETSLLIGHSREDVTRIYLGE</sequence>
<name>A0ABM6KQY6_9BACI</name>
<dbReference type="Proteomes" id="UP000195573">
    <property type="component" value="Plasmid unnamed1"/>
</dbReference>
<dbReference type="Pfam" id="PF00589">
    <property type="entry name" value="Phage_integrase"/>
    <property type="match status" value="1"/>
</dbReference>
<geneLocation type="plasmid" evidence="8 9">
    <name>unnamed1</name>
</geneLocation>
<dbReference type="InterPro" id="IPR002104">
    <property type="entry name" value="Integrase_catalytic"/>
</dbReference>
<feature type="domain" description="Tyr recombinase" evidence="6">
    <location>
        <begin position="142"/>
        <end position="324"/>
    </location>
</feature>
<dbReference type="InterPro" id="IPR010998">
    <property type="entry name" value="Integrase_recombinase_N"/>
</dbReference>
<evidence type="ECO:0000259" key="6">
    <source>
        <dbReference type="PROSITE" id="PS51898"/>
    </source>
</evidence>
<keyword evidence="2" id="KW-0229">DNA integration</keyword>
<evidence type="ECO:0008006" key="10">
    <source>
        <dbReference type="Google" id="ProtNLM"/>
    </source>
</evidence>
<evidence type="ECO:0000259" key="7">
    <source>
        <dbReference type="PROSITE" id="PS51900"/>
    </source>
</evidence>
<dbReference type="RefSeq" id="WP_088020449.1">
    <property type="nucleotide sequence ID" value="NZ_CP020881.1"/>
</dbReference>
<dbReference type="EMBL" id="CP020881">
    <property type="protein sequence ID" value="ART78726.1"/>
    <property type="molecule type" value="Genomic_DNA"/>
</dbReference>
<keyword evidence="8" id="KW-0614">Plasmid</keyword>
<protein>
    <recommendedName>
        <fullName evidence="10">Integrase</fullName>
    </recommendedName>
</protein>
<evidence type="ECO:0000313" key="9">
    <source>
        <dbReference type="Proteomes" id="UP000195573"/>
    </source>
</evidence>
<comment type="similarity">
    <text evidence="1">Belongs to the 'phage' integrase family.</text>
</comment>
<dbReference type="InterPro" id="IPR013762">
    <property type="entry name" value="Integrase-like_cat_sf"/>
</dbReference>
<keyword evidence="9" id="KW-1185">Reference proteome</keyword>
<evidence type="ECO:0000256" key="1">
    <source>
        <dbReference type="ARBA" id="ARBA00008857"/>
    </source>
</evidence>